<comment type="cofactor">
    <cofactor evidence="1">
        <name>Mg(2+)</name>
        <dbReference type="ChEBI" id="CHEBI:18420"/>
    </cofactor>
</comment>
<evidence type="ECO:0000256" key="5">
    <source>
        <dbReference type="ARBA" id="ARBA00022605"/>
    </source>
</evidence>
<dbReference type="InterPro" id="IPR013023">
    <property type="entry name" value="KARI"/>
</dbReference>
<dbReference type="AlphaFoldDB" id="A0A6A6LYK0"/>
<reference evidence="15 16" key="1">
    <citation type="journal article" date="2020" name="Mol. Plant">
        <title>The Chromosome-Based Rubber Tree Genome Provides New Insights into Spurge Genome Evolution and Rubber Biosynthesis.</title>
        <authorList>
            <person name="Liu J."/>
            <person name="Shi C."/>
            <person name="Shi C.C."/>
            <person name="Li W."/>
            <person name="Zhang Q.J."/>
            <person name="Zhang Y."/>
            <person name="Li K."/>
            <person name="Lu H.F."/>
            <person name="Shi C."/>
            <person name="Zhu S.T."/>
            <person name="Xiao Z.Y."/>
            <person name="Nan H."/>
            <person name="Yue Y."/>
            <person name="Zhu X.G."/>
            <person name="Wu Y."/>
            <person name="Hong X.N."/>
            <person name="Fan G.Y."/>
            <person name="Tong Y."/>
            <person name="Zhang D."/>
            <person name="Mao C.L."/>
            <person name="Liu Y.L."/>
            <person name="Hao S.J."/>
            <person name="Liu W.Q."/>
            <person name="Lv M.Q."/>
            <person name="Zhang H.B."/>
            <person name="Liu Y."/>
            <person name="Hu-Tang G.R."/>
            <person name="Wang J.P."/>
            <person name="Wang J.H."/>
            <person name="Sun Y.H."/>
            <person name="Ni S.B."/>
            <person name="Chen W.B."/>
            <person name="Zhang X.C."/>
            <person name="Jiao Y.N."/>
            <person name="Eichler E.E."/>
            <person name="Li G.H."/>
            <person name="Liu X."/>
            <person name="Gao L.Z."/>
        </authorList>
    </citation>
    <scope>NUCLEOTIDE SEQUENCE [LARGE SCALE GENOMIC DNA]</scope>
    <source>
        <strain evidence="16">cv. GT1</strain>
        <tissue evidence="15">Leaf</tissue>
    </source>
</reference>
<evidence type="ECO:0000256" key="2">
    <source>
        <dbReference type="ARBA" id="ARBA00004864"/>
    </source>
</evidence>
<keyword evidence="16" id="KW-1185">Reference proteome</keyword>
<dbReference type="PROSITE" id="PS51851">
    <property type="entry name" value="KARI_C"/>
    <property type="match status" value="2"/>
</dbReference>
<keyword evidence="7 12" id="KW-0460">Magnesium</keyword>
<keyword evidence="6 12" id="KW-0479">Metal-binding</keyword>
<dbReference type="PANTHER" id="PTHR21371">
    <property type="entry name" value="KETOL-ACID REDUCTOISOMERASE, MITOCHONDRIAL"/>
    <property type="match status" value="1"/>
</dbReference>
<evidence type="ECO:0000256" key="9">
    <source>
        <dbReference type="ARBA" id="ARBA00023304"/>
    </source>
</evidence>
<dbReference type="GO" id="GO:0005739">
    <property type="term" value="C:mitochondrion"/>
    <property type="evidence" value="ECO:0007669"/>
    <property type="project" value="TreeGrafter"/>
</dbReference>
<dbReference type="UniPathway" id="UPA00047">
    <property type="reaction ID" value="UER00056"/>
</dbReference>
<dbReference type="InterPro" id="IPR013328">
    <property type="entry name" value="6PGD_dom2"/>
</dbReference>
<proteinExistence type="inferred from homology"/>
<keyword evidence="8 12" id="KW-0560">Oxidoreductase</keyword>
<dbReference type="Gene3D" id="1.10.1040.10">
    <property type="entry name" value="N-(1-d-carboxylethyl)-l-norvaline Dehydrogenase, domain 2"/>
    <property type="match status" value="2"/>
</dbReference>
<evidence type="ECO:0000256" key="7">
    <source>
        <dbReference type="ARBA" id="ARBA00022842"/>
    </source>
</evidence>
<evidence type="ECO:0000256" key="3">
    <source>
        <dbReference type="ARBA" id="ARBA00004885"/>
    </source>
</evidence>
<evidence type="ECO:0000259" key="13">
    <source>
        <dbReference type="PROSITE" id="PS51850"/>
    </source>
</evidence>
<evidence type="ECO:0000256" key="1">
    <source>
        <dbReference type="ARBA" id="ARBA00001946"/>
    </source>
</evidence>
<dbReference type="GO" id="GO:0009099">
    <property type="term" value="P:L-valine biosynthetic process"/>
    <property type="evidence" value="ECO:0007669"/>
    <property type="project" value="UniProtKB-UniRule"/>
</dbReference>
<feature type="binding site" evidence="12">
    <location>
        <position position="434"/>
    </location>
    <ligand>
        <name>substrate</name>
    </ligand>
</feature>
<feature type="domain" description="KARI C-terminal knotted" evidence="14">
    <location>
        <begin position="247"/>
        <end position="395"/>
    </location>
</feature>
<evidence type="ECO:0000313" key="15">
    <source>
        <dbReference type="EMBL" id="KAF2305308.1"/>
    </source>
</evidence>
<evidence type="ECO:0000256" key="12">
    <source>
        <dbReference type="PROSITE-ProRule" id="PRU01198"/>
    </source>
</evidence>
<feature type="binding site" evidence="12">
    <location>
        <position position="408"/>
    </location>
    <ligand>
        <name>Mg(2+)</name>
        <dbReference type="ChEBI" id="CHEBI:18420"/>
        <label>2</label>
    </ligand>
</feature>
<dbReference type="SUPFAM" id="SSF48179">
    <property type="entry name" value="6-phosphogluconate dehydrogenase C-terminal domain-like"/>
    <property type="match status" value="1"/>
</dbReference>
<name>A0A6A6LYK0_HEVBR</name>
<evidence type="ECO:0000313" key="16">
    <source>
        <dbReference type="Proteomes" id="UP000467840"/>
    </source>
</evidence>
<feature type="binding site" evidence="12">
    <location>
        <position position="412"/>
    </location>
    <ligand>
        <name>Mg(2+)</name>
        <dbReference type="ChEBI" id="CHEBI:18420"/>
        <label>2</label>
    </ligand>
</feature>
<accession>A0A6A6LYK0</accession>
<dbReference type="PROSITE" id="PS51850">
    <property type="entry name" value="KARI_N"/>
    <property type="match status" value="1"/>
</dbReference>
<comment type="caution">
    <text evidence="15">The sequence shown here is derived from an EMBL/GenBank/DDBJ whole genome shotgun (WGS) entry which is preliminary data.</text>
</comment>
<gene>
    <name evidence="15" type="ORF">GH714_003617</name>
</gene>
<dbReference type="GO" id="GO:0046872">
    <property type="term" value="F:metal ion binding"/>
    <property type="evidence" value="ECO:0007669"/>
    <property type="project" value="UniProtKB-UniRule"/>
</dbReference>
<dbReference type="Gene3D" id="3.40.50.720">
    <property type="entry name" value="NAD(P)-binding Rossmann-like Domain"/>
    <property type="match status" value="1"/>
</dbReference>
<comment type="pathway">
    <text evidence="2">Amino-acid biosynthesis; L-valine biosynthesis; L-valine from pyruvate: step 2/4.</text>
</comment>
<dbReference type="FunFam" id="3.40.50.720:FF:000146">
    <property type="entry name" value="Ketol-acid reductoisomerase"/>
    <property type="match status" value="1"/>
</dbReference>
<comment type="caution">
    <text evidence="12">Lacks conserved residue(s) required for the propagation of feature annotation.</text>
</comment>
<dbReference type="EMBL" id="JAAGAX010000008">
    <property type="protein sequence ID" value="KAF2305308.1"/>
    <property type="molecule type" value="Genomic_DNA"/>
</dbReference>
<dbReference type="SUPFAM" id="SSF51735">
    <property type="entry name" value="NAD(P)-binding Rossmann-fold domains"/>
    <property type="match status" value="1"/>
</dbReference>
<comment type="similarity">
    <text evidence="4 12">Belongs to the ketol-acid reductoisomerase family.</text>
</comment>
<dbReference type="InterPro" id="IPR036291">
    <property type="entry name" value="NAD(P)-bd_dom_sf"/>
</dbReference>
<dbReference type="GO" id="GO:0004455">
    <property type="term" value="F:ketol-acid reductoisomerase activity"/>
    <property type="evidence" value="ECO:0007669"/>
    <property type="project" value="UniProtKB-UniRule"/>
</dbReference>
<feature type="domain" description="KARI N-terminal Rossmann" evidence="13">
    <location>
        <begin position="48"/>
        <end position="246"/>
    </location>
</feature>
<evidence type="ECO:0000259" key="14">
    <source>
        <dbReference type="PROSITE" id="PS51851"/>
    </source>
</evidence>
<dbReference type="Pfam" id="PF01450">
    <property type="entry name" value="KARI_C"/>
    <property type="match status" value="1"/>
</dbReference>
<dbReference type="InterPro" id="IPR000506">
    <property type="entry name" value="KARI_C"/>
</dbReference>
<dbReference type="GO" id="GO:0009097">
    <property type="term" value="P:isoleucine biosynthetic process"/>
    <property type="evidence" value="ECO:0007669"/>
    <property type="project" value="UniProtKB-UniRule"/>
</dbReference>
<sequence length="513" mass="56425">MPRQMEDHPFQLIMVSVPSIIPTTSLDFQTSVFKKEKITLAGHDEYIVRGGRDLFPLLPDAFKGIKQIGVIGWGSQGPAQAQNLRDSLAEAKSDIVVKIGLRKGSRSFAEARAAGFAEESGTLGDIWETIAGSDLVLLLISDAAQADNYEKIFSHMKPNSILGLSHGFLLGHLQSLGLDFPKNISVIAVCPKGMGPSVRRLYVQGKEINGAGINSSFAVHQDVDGRATDVALGWSVALGSPFTFATTLEQEYKSDIFGERGILLGAVHGVVECLFRRYIENGMNEDLAYMNTVECITGIISKTISTRGMLAVYNSLSEEGKRDFETAYSASYYPCMDILYECYEDVASGSEIQSVVLAGRRFYEKEGLPAFPMGKIDQTRMWKVVLYSKYQIEVLRKKGHSYSEIINESLIEAVDSLNPFMHARGVSFMVDNCSTTARLGSRKWAPRFDYILTQQAFVAVDAGTPLNRDLVSNFLSDPVHGAIEVCSQLRPTVDISVPPDADFVRPELRQSGN</sequence>
<feature type="binding site" evidence="12">
    <location>
        <position position="259"/>
    </location>
    <ligand>
        <name>Mg(2+)</name>
        <dbReference type="ChEBI" id="CHEBI:18420"/>
        <label>1</label>
    </ligand>
</feature>
<dbReference type="Pfam" id="PF07991">
    <property type="entry name" value="KARI_N"/>
    <property type="match status" value="1"/>
</dbReference>
<dbReference type="InterPro" id="IPR008927">
    <property type="entry name" value="6-PGluconate_DH-like_C_sf"/>
</dbReference>
<evidence type="ECO:0000256" key="11">
    <source>
        <dbReference type="ARBA" id="ARBA00030593"/>
    </source>
</evidence>
<feature type="binding site" evidence="12">
    <location>
        <position position="255"/>
    </location>
    <ligand>
        <name>Mg(2+)</name>
        <dbReference type="ChEBI" id="CHEBI:18420"/>
        <label>1</label>
    </ligand>
</feature>
<keyword evidence="5 12" id="KW-0028">Amino-acid biosynthesis</keyword>
<feature type="domain" description="KARI C-terminal knotted" evidence="14">
    <location>
        <begin position="396"/>
        <end position="508"/>
    </location>
</feature>
<organism evidence="15 16">
    <name type="scientific">Hevea brasiliensis</name>
    <name type="common">Para rubber tree</name>
    <name type="synonym">Siphonia brasiliensis</name>
    <dbReference type="NCBI Taxonomy" id="3981"/>
    <lineage>
        <taxon>Eukaryota</taxon>
        <taxon>Viridiplantae</taxon>
        <taxon>Streptophyta</taxon>
        <taxon>Embryophyta</taxon>
        <taxon>Tracheophyta</taxon>
        <taxon>Spermatophyta</taxon>
        <taxon>Magnoliopsida</taxon>
        <taxon>eudicotyledons</taxon>
        <taxon>Gunneridae</taxon>
        <taxon>Pentapetalae</taxon>
        <taxon>rosids</taxon>
        <taxon>fabids</taxon>
        <taxon>Malpighiales</taxon>
        <taxon>Euphorbiaceae</taxon>
        <taxon>Crotonoideae</taxon>
        <taxon>Micrandreae</taxon>
        <taxon>Hevea</taxon>
    </lineage>
</organism>
<dbReference type="PANTHER" id="PTHR21371:SF25">
    <property type="entry name" value="KETOL-ACID REDUCTOISOMERASE"/>
    <property type="match status" value="1"/>
</dbReference>
<feature type="binding site" evidence="12">
    <location>
        <position position="255"/>
    </location>
    <ligand>
        <name>Mg(2+)</name>
        <dbReference type="ChEBI" id="CHEBI:18420"/>
        <label>2</label>
    </ligand>
</feature>
<evidence type="ECO:0000256" key="4">
    <source>
        <dbReference type="ARBA" id="ARBA00010318"/>
    </source>
</evidence>
<comment type="pathway">
    <text evidence="3">Amino-acid biosynthesis; L-isoleucine biosynthesis; L-isoleucine from 2-oxobutanoate: step 2/4.</text>
</comment>
<dbReference type="InterPro" id="IPR013116">
    <property type="entry name" value="KARI_N"/>
</dbReference>
<evidence type="ECO:0000256" key="8">
    <source>
        <dbReference type="ARBA" id="ARBA00023002"/>
    </source>
</evidence>
<protein>
    <recommendedName>
        <fullName evidence="11">Acetohydroxy-acid reductoisomerase</fullName>
    </recommendedName>
    <alternativeName>
        <fullName evidence="10">Alpha-keto-beta-hydroxylacyl reductoisomerase</fullName>
    </alternativeName>
</protein>
<dbReference type="UniPathway" id="UPA00049">
    <property type="reaction ID" value="UER00060"/>
</dbReference>
<evidence type="ECO:0000256" key="10">
    <source>
        <dbReference type="ARBA" id="ARBA00030209"/>
    </source>
</evidence>
<keyword evidence="9 12" id="KW-0100">Branched-chain amino acid biosynthesis</keyword>
<dbReference type="GO" id="GO:0009507">
    <property type="term" value="C:chloroplast"/>
    <property type="evidence" value="ECO:0007669"/>
    <property type="project" value="TreeGrafter"/>
</dbReference>
<evidence type="ECO:0000256" key="6">
    <source>
        <dbReference type="ARBA" id="ARBA00022723"/>
    </source>
</evidence>
<feature type="binding site" evidence="12">
    <location>
        <position position="317"/>
    </location>
    <ligand>
        <name>substrate</name>
    </ligand>
</feature>
<dbReference type="Proteomes" id="UP000467840">
    <property type="component" value="Chromosome 9"/>
</dbReference>